<organism evidence="2 3">
    <name type="scientific">Pengzhenrongella frigida</name>
    <dbReference type="NCBI Taxonomy" id="1259133"/>
    <lineage>
        <taxon>Bacteria</taxon>
        <taxon>Bacillati</taxon>
        <taxon>Actinomycetota</taxon>
        <taxon>Actinomycetes</taxon>
        <taxon>Micrococcales</taxon>
        <taxon>Pengzhenrongella</taxon>
    </lineage>
</organism>
<protein>
    <submittedName>
        <fullName evidence="2">Uncharacterized protein</fullName>
    </submittedName>
</protein>
<dbReference type="RefSeq" id="WP_130103086.1">
    <property type="nucleotide sequence ID" value="NZ_SDWW01000030.1"/>
</dbReference>
<comment type="caution">
    <text evidence="2">The sequence shown here is derived from an EMBL/GenBank/DDBJ whole genome shotgun (WGS) entry which is preliminary data.</text>
</comment>
<feature type="region of interest" description="Disordered" evidence="1">
    <location>
        <begin position="1"/>
        <end position="28"/>
    </location>
</feature>
<evidence type="ECO:0000256" key="1">
    <source>
        <dbReference type="SAM" id="MobiDB-lite"/>
    </source>
</evidence>
<dbReference type="AlphaFoldDB" id="A0A4V1ZH31"/>
<sequence length="223" mass="22366">MDARPERAAAPSQEPGAGSRDAGRGEGEMAGRDAVAAVVAAVLIFVVGACAEPRAGRPASPGPAEIAVGGADCLADEVLAALPVTASTGAGSERPAPAAGAVPRGFEPVQVVECRAPEMVLVGPTASTTATPVPPVTVVEVVLTGDLGPLLAALSRTSDPVPTDLACPPMVEFQPQIYLVDAQGRAVRPRWPVDACGFLHDGATAALAGLSEVSSRELVAEPR</sequence>
<keyword evidence="3" id="KW-1185">Reference proteome</keyword>
<evidence type="ECO:0000313" key="3">
    <source>
        <dbReference type="Proteomes" id="UP000293764"/>
    </source>
</evidence>
<gene>
    <name evidence="2" type="ORF">EUA98_12840</name>
</gene>
<evidence type="ECO:0000313" key="2">
    <source>
        <dbReference type="EMBL" id="RYV50624.1"/>
    </source>
</evidence>
<dbReference type="EMBL" id="SDWW01000030">
    <property type="protein sequence ID" value="RYV50624.1"/>
    <property type="molecule type" value="Genomic_DNA"/>
</dbReference>
<dbReference type="Proteomes" id="UP000293764">
    <property type="component" value="Unassembled WGS sequence"/>
</dbReference>
<accession>A0A4V1ZH31</accession>
<reference evidence="2 3" key="1">
    <citation type="submission" date="2019-01" db="EMBL/GenBank/DDBJ databases">
        <title>Novel species of Cellulomonas.</title>
        <authorList>
            <person name="Liu Q."/>
            <person name="Xin Y.-H."/>
        </authorList>
    </citation>
    <scope>NUCLEOTIDE SEQUENCE [LARGE SCALE GENOMIC DNA]</scope>
    <source>
        <strain evidence="2 3">HLT2-17</strain>
    </source>
</reference>
<proteinExistence type="predicted"/>
<name>A0A4V1ZH31_9MICO</name>
<dbReference type="OrthoDB" id="4457696at2"/>